<comment type="caution">
    <text evidence="7">The sequence shown here is derived from an EMBL/GenBank/DDBJ whole genome shotgun (WGS) entry which is preliminary data.</text>
</comment>
<dbReference type="FunFam" id="1.10.10.10:FF:000001">
    <property type="entry name" value="LysR family transcriptional regulator"/>
    <property type="match status" value="1"/>
</dbReference>
<evidence type="ECO:0000259" key="6">
    <source>
        <dbReference type="PROSITE" id="PS50931"/>
    </source>
</evidence>
<dbReference type="SUPFAM" id="SSF46785">
    <property type="entry name" value="Winged helix' DNA-binding domain"/>
    <property type="match status" value="1"/>
</dbReference>
<dbReference type="Gene3D" id="1.10.10.10">
    <property type="entry name" value="Winged helix-like DNA-binding domain superfamily/Winged helix DNA-binding domain"/>
    <property type="match status" value="1"/>
</dbReference>
<dbReference type="PANTHER" id="PTHR30126">
    <property type="entry name" value="HTH-TYPE TRANSCRIPTIONAL REGULATOR"/>
    <property type="match status" value="1"/>
</dbReference>
<organism evidence="7 8">
    <name type="scientific">Brevibacillus thermoruber</name>
    <dbReference type="NCBI Taxonomy" id="33942"/>
    <lineage>
        <taxon>Bacteria</taxon>
        <taxon>Bacillati</taxon>
        <taxon>Bacillota</taxon>
        <taxon>Bacilli</taxon>
        <taxon>Bacillales</taxon>
        <taxon>Paenibacillaceae</taxon>
        <taxon>Brevibacillus</taxon>
    </lineage>
</organism>
<dbReference type="GO" id="GO:0003700">
    <property type="term" value="F:DNA-binding transcription factor activity"/>
    <property type="evidence" value="ECO:0007669"/>
    <property type="project" value="InterPro"/>
</dbReference>
<dbReference type="AlphaFoldDB" id="A0A9X3Z3Y2"/>
<gene>
    <name evidence="7" type="ORF">O3V59_12660</name>
</gene>
<dbReference type="PRINTS" id="PR00039">
    <property type="entry name" value="HTHLYSR"/>
</dbReference>
<keyword evidence="2" id="KW-0805">Transcription regulation</keyword>
<proteinExistence type="inferred from homology"/>
<keyword evidence="4" id="KW-0804">Transcription</keyword>
<evidence type="ECO:0000256" key="5">
    <source>
        <dbReference type="SAM" id="Coils"/>
    </source>
</evidence>
<evidence type="ECO:0000313" key="7">
    <source>
        <dbReference type="EMBL" id="MDA5109218.1"/>
    </source>
</evidence>
<protein>
    <submittedName>
        <fullName evidence="7">LysR family transcriptional regulator</fullName>
    </submittedName>
</protein>
<keyword evidence="3" id="KW-0238">DNA-binding</keyword>
<comment type="similarity">
    <text evidence="1">Belongs to the LysR transcriptional regulatory family.</text>
</comment>
<dbReference type="PROSITE" id="PS50931">
    <property type="entry name" value="HTH_LYSR"/>
    <property type="match status" value="1"/>
</dbReference>
<dbReference type="Pfam" id="PF03466">
    <property type="entry name" value="LysR_substrate"/>
    <property type="match status" value="1"/>
</dbReference>
<dbReference type="Gene3D" id="3.40.190.290">
    <property type="match status" value="1"/>
</dbReference>
<accession>A0A9X3Z3Y2</accession>
<dbReference type="InterPro" id="IPR000847">
    <property type="entry name" value="LysR_HTH_N"/>
</dbReference>
<sequence>MLEAFKLFVTVYEQKSFSRAAALLHLSQPGVSVHVQHIEAELGAKLFHRTPKQVKPTQAGELFYRKAKQILSLYQEAQQEIQQLQGTVSGLLKIGASFTIGEYLLPKLLAEYAARYPSVAAEVTIANTEQINQAVRANELDVGLVEGDVPPSDLHVEPFYKDELVLVAAVDHPLTRLRSVSVDHLHDQVWIFRESGSGTRAYSDRLIRQWELRVAHSYVFSSSQGVKEAVAAGLGIALLSRLIVDKELASGELAVIPMAKQRFSRDFCVLKPAGEPASRALQVFLDRVKTL</sequence>
<dbReference type="InterPro" id="IPR036388">
    <property type="entry name" value="WH-like_DNA-bd_sf"/>
</dbReference>
<dbReference type="InterPro" id="IPR036390">
    <property type="entry name" value="WH_DNA-bd_sf"/>
</dbReference>
<dbReference type="PANTHER" id="PTHR30126:SF39">
    <property type="entry name" value="HTH-TYPE TRANSCRIPTIONAL REGULATOR CYSL"/>
    <property type="match status" value="1"/>
</dbReference>
<dbReference type="Pfam" id="PF00126">
    <property type="entry name" value="HTH_1"/>
    <property type="match status" value="1"/>
</dbReference>
<evidence type="ECO:0000256" key="1">
    <source>
        <dbReference type="ARBA" id="ARBA00009437"/>
    </source>
</evidence>
<dbReference type="RefSeq" id="WP_029098529.1">
    <property type="nucleotide sequence ID" value="NZ_JAPYYP010000014.1"/>
</dbReference>
<evidence type="ECO:0000256" key="4">
    <source>
        <dbReference type="ARBA" id="ARBA00023163"/>
    </source>
</evidence>
<dbReference type="InterPro" id="IPR005119">
    <property type="entry name" value="LysR_subst-bd"/>
</dbReference>
<keyword evidence="8" id="KW-1185">Reference proteome</keyword>
<evidence type="ECO:0000256" key="3">
    <source>
        <dbReference type="ARBA" id="ARBA00023125"/>
    </source>
</evidence>
<dbReference type="EMBL" id="JAPYYP010000014">
    <property type="protein sequence ID" value="MDA5109218.1"/>
    <property type="molecule type" value="Genomic_DNA"/>
</dbReference>
<keyword evidence="5" id="KW-0175">Coiled coil</keyword>
<evidence type="ECO:0000256" key="2">
    <source>
        <dbReference type="ARBA" id="ARBA00023015"/>
    </source>
</evidence>
<reference evidence="7" key="1">
    <citation type="submission" date="2022-12" db="EMBL/GenBank/DDBJ databases">
        <title>Draft genome sequence of the thermophilic strain Brevibacillus thermoruber HT42, isolated from Los Humeros, Puebla, Mexico, with biotechnological potential.</title>
        <authorList>
            <person name="Lara Sanchez J."/>
            <person name="Solis Palacios R."/>
            <person name="Bustos Baena A.S."/>
            <person name="Ruz Baez A.E."/>
            <person name="Espinosa Luna G."/>
            <person name="Oliart Ros R.M."/>
        </authorList>
    </citation>
    <scope>NUCLEOTIDE SEQUENCE</scope>
    <source>
        <strain evidence="7">HT42</strain>
    </source>
</reference>
<dbReference type="CDD" id="cd08420">
    <property type="entry name" value="PBP2_CysL_like"/>
    <property type="match status" value="1"/>
</dbReference>
<feature type="domain" description="HTH lysR-type" evidence="6">
    <location>
        <begin position="1"/>
        <end position="57"/>
    </location>
</feature>
<dbReference type="GO" id="GO:0000976">
    <property type="term" value="F:transcription cis-regulatory region binding"/>
    <property type="evidence" value="ECO:0007669"/>
    <property type="project" value="TreeGrafter"/>
</dbReference>
<dbReference type="SUPFAM" id="SSF53850">
    <property type="entry name" value="Periplasmic binding protein-like II"/>
    <property type="match status" value="1"/>
</dbReference>
<dbReference type="Proteomes" id="UP001151071">
    <property type="component" value="Unassembled WGS sequence"/>
</dbReference>
<feature type="coiled-coil region" evidence="5">
    <location>
        <begin position="67"/>
        <end position="94"/>
    </location>
</feature>
<evidence type="ECO:0000313" key="8">
    <source>
        <dbReference type="Proteomes" id="UP001151071"/>
    </source>
</evidence>
<name>A0A9X3Z3Y2_9BACL</name>